<dbReference type="InterPro" id="IPR008502">
    <property type="entry name" value="Prolamin-like"/>
</dbReference>
<proteinExistence type="predicted"/>
<accession>A0ABD1NRC3</accession>
<comment type="caution">
    <text evidence="4">The sequence shown here is derived from an EMBL/GenBank/DDBJ whole genome shotgun (WGS) entry which is preliminary data.</text>
</comment>
<evidence type="ECO:0000256" key="2">
    <source>
        <dbReference type="SAM" id="SignalP"/>
    </source>
</evidence>
<evidence type="ECO:0000313" key="5">
    <source>
        <dbReference type="Proteomes" id="UP001604336"/>
    </source>
</evidence>
<feature type="signal peptide" evidence="2">
    <location>
        <begin position="1"/>
        <end position="26"/>
    </location>
</feature>
<dbReference type="Proteomes" id="UP001604336">
    <property type="component" value="Unassembled WGS sequence"/>
</dbReference>
<evidence type="ECO:0000256" key="1">
    <source>
        <dbReference type="ARBA" id="ARBA00022729"/>
    </source>
</evidence>
<dbReference type="Pfam" id="PF05617">
    <property type="entry name" value="Prolamin_like"/>
    <property type="match status" value="1"/>
</dbReference>
<feature type="domain" description="Prolamin-like" evidence="3">
    <location>
        <begin position="68"/>
        <end position="114"/>
    </location>
</feature>
<sequence length="135" mass="13969">MAFQSVAVKGALVLFMVACIATSAVSRSSHVGVAQPKLSHVAAAPHPQFSSVAAISDVVLTVEGFLPCLEAIKGLKVCTVEILKAVFGLPLDASCCQVVNQIVINCLPKGFPLSYAFLPDVLEDCFNAPAPPSSG</sequence>
<feature type="chain" id="PRO_5044773249" description="Prolamin-like domain-containing protein" evidence="2">
    <location>
        <begin position="27"/>
        <end position="135"/>
    </location>
</feature>
<evidence type="ECO:0000259" key="3">
    <source>
        <dbReference type="Pfam" id="PF05617"/>
    </source>
</evidence>
<gene>
    <name evidence="4" type="ORF">Adt_48336</name>
</gene>
<name>A0ABD1NRC3_9LAMI</name>
<dbReference type="AlphaFoldDB" id="A0ABD1NRC3"/>
<dbReference type="EMBL" id="JBFOLK010000459">
    <property type="protein sequence ID" value="KAL2454159.1"/>
    <property type="molecule type" value="Genomic_DNA"/>
</dbReference>
<keyword evidence="1 2" id="KW-0732">Signal</keyword>
<keyword evidence="5" id="KW-1185">Reference proteome</keyword>
<evidence type="ECO:0000313" key="4">
    <source>
        <dbReference type="EMBL" id="KAL2454159.1"/>
    </source>
</evidence>
<reference evidence="5" key="1">
    <citation type="submission" date="2024-07" db="EMBL/GenBank/DDBJ databases">
        <title>Two chromosome-level genome assemblies of Korean endemic species Abeliophyllum distichum and Forsythia ovata (Oleaceae).</title>
        <authorList>
            <person name="Jang H."/>
        </authorList>
    </citation>
    <scope>NUCLEOTIDE SEQUENCE [LARGE SCALE GENOMIC DNA]</scope>
</reference>
<organism evidence="4 5">
    <name type="scientific">Abeliophyllum distichum</name>
    <dbReference type="NCBI Taxonomy" id="126358"/>
    <lineage>
        <taxon>Eukaryota</taxon>
        <taxon>Viridiplantae</taxon>
        <taxon>Streptophyta</taxon>
        <taxon>Embryophyta</taxon>
        <taxon>Tracheophyta</taxon>
        <taxon>Spermatophyta</taxon>
        <taxon>Magnoliopsida</taxon>
        <taxon>eudicotyledons</taxon>
        <taxon>Gunneridae</taxon>
        <taxon>Pentapetalae</taxon>
        <taxon>asterids</taxon>
        <taxon>lamiids</taxon>
        <taxon>Lamiales</taxon>
        <taxon>Oleaceae</taxon>
        <taxon>Forsythieae</taxon>
        <taxon>Abeliophyllum</taxon>
    </lineage>
</organism>
<protein>
    <recommendedName>
        <fullName evidence="3">Prolamin-like domain-containing protein</fullName>
    </recommendedName>
</protein>